<accession>A0A2T0SZR9</accession>
<protein>
    <submittedName>
        <fullName evidence="6">ATP-grasp domain-containing protein</fullName>
    </submittedName>
</protein>
<dbReference type="InterPro" id="IPR052032">
    <property type="entry name" value="ATP-dep_AA_Ligase"/>
</dbReference>
<name>A0A2T0SZR9_9PSEU</name>
<dbReference type="Pfam" id="PF13535">
    <property type="entry name" value="ATP-grasp_4"/>
    <property type="match status" value="1"/>
</dbReference>
<dbReference type="Proteomes" id="UP000239494">
    <property type="component" value="Unassembled WGS sequence"/>
</dbReference>
<dbReference type="SUPFAM" id="SSF56059">
    <property type="entry name" value="Glutathione synthetase ATP-binding domain-like"/>
    <property type="match status" value="1"/>
</dbReference>
<dbReference type="RefSeq" id="WP_106190275.1">
    <property type="nucleotide sequence ID" value="NZ_PVTF01000008.1"/>
</dbReference>
<dbReference type="PANTHER" id="PTHR43585">
    <property type="entry name" value="FUMIPYRROLE BIOSYNTHESIS PROTEIN C"/>
    <property type="match status" value="1"/>
</dbReference>
<evidence type="ECO:0000259" key="5">
    <source>
        <dbReference type="PROSITE" id="PS50975"/>
    </source>
</evidence>
<keyword evidence="3 4" id="KW-0067">ATP-binding</keyword>
<dbReference type="GO" id="GO:0046872">
    <property type="term" value="F:metal ion binding"/>
    <property type="evidence" value="ECO:0007669"/>
    <property type="project" value="InterPro"/>
</dbReference>
<sequence length="428" mass="46105">MGLPRLLVVDGMGGASPRDYLRSLAPLAELKVVYSPPPFPDLAAQKERELAARADTVEVVTAHRPDDVAEVVERTARSWSADGVFAQNEHLLTEVALAAERLGLAYHSPHSASLLRRKDLQRDALSAAGLPGPRTAVLEPGVDPAVALAKVGLPAVLKPAVGVGSISTMLVDSAQALAAAVDEAAHHYRNDPRMYGREPLLVLESLLVGERWHQDERFGDHASVESLVFDGEITHLAVSDKTPLARPFRETGHLLPSILDDERQEVLREAASAAIRALGLRHGATHIEFKLTSAGPRVIEVNGRLGGSVARQLELTAGYDVIADLGRIALGVRPHANPRFECSSLFLSPASPQRDVVVRAVHGEDRARAIEGVRDLAIRWPAGTRPDWRMGGFSSLWRACLTSPTADGVFTVARRLEDALTVELDDVG</sequence>
<feature type="domain" description="ATP-grasp" evidence="5">
    <location>
        <begin position="122"/>
        <end position="330"/>
    </location>
</feature>
<dbReference type="PANTHER" id="PTHR43585:SF2">
    <property type="entry name" value="ATP-GRASP ENZYME FSQD"/>
    <property type="match status" value="1"/>
</dbReference>
<gene>
    <name evidence="6" type="ORF">CLV43_108315</name>
</gene>
<evidence type="ECO:0000313" key="7">
    <source>
        <dbReference type="Proteomes" id="UP000239494"/>
    </source>
</evidence>
<keyword evidence="1" id="KW-0436">Ligase</keyword>
<dbReference type="GO" id="GO:0016874">
    <property type="term" value="F:ligase activity"/>
    <property type="evidence" value="ECO:0007669"/>
    <property type="project" value="UniProtKB-KW"/>
</dbReference>
<evidence type="ECO:0000256" key="4">
    <source>
        <dbReference type="PROSITE-ProRule" id="PRU00409"/>
    </source>
</evidence>
<dbReference type="PROSITE" id="PS50975">
    <property type="entry name" value="ATP_GRASP"/>
    <property type="match status" value="1"/>
</dbReference>
<keyword evidence="7" id="KW-1185">Reference proteome</keyword>
<dbReference type="AlphaFoldDB" id="A0A2T0SZR9"/>
<evidence type="ECO:0000313" key="6">
    <source>
        <dbReference type="EMBL" id="PRY38915.1"/>
    </source>
</evidence>
<dbReference type="InterPro" id="IPR011761">
    <property type="entry name" value="ATP-grasp"/>
</dbReference>
<keyword evidence="2 4" id="KW-0547">Nucleotide-binding</keyword>
<dbReference type="GO" id="GO:0005524">
    <property type="term" value="F:ATP binding"/>
    <property type="evidence" value="ECO:0007669"/>
    <property type="project" value="UniProtKB-UniRule"/>
</dbReference>
<proteinExistence type="predicted"/>
<dbReference type="Gene3D" id="3.30.470.20">
    <property type="entry name" value="ATP-grasp fold, B domain"/>
    <property type="match status" value="1"/>
</dbReference>
<organism evidence="6 7">
    <name type="scientific">Umezawaea tangerina</name>
    <dbReference type="NCBI Taxonomy" id="84725"/>
    <lineage>
        <taxon>Bacteria</taxon>
        <taxon>Bacillati</taxon>
        <taxon>Actinomycetota</taxon>
        <taxon>Actinomycetes</taxon>
        <taxon>Pseudonocardiales</taxon>
        <taxon>Pseudonocardiaceae</taxon>
        <taxon>Umezawaea</taxon>
    </lineage>
</organism>
<dbReference type="OrthoDB" id="24041at2"/>
<dbReference type="EMBL" id="PVTF01000008">
    <property type="protein sequence ID" value="PRY38915.1"/>
    <property type="molecule type" value="Genomic_DNA"/>
</dbReference>
<reference evidence="6 7" key="1">
    <citation type="submission" date="2018-03" db="EMBL/GenBank/DDBJ databases">
        <title>Genomic Encyclopedia of Archaeal and Bacterial Type Strains, Phase II (KMG-II): from individual species to whole genera.</title>
        <authorList>
            <person name="Goeker M."/>
        </authorList>
    </citation>
    <scope>NUCLEOTIDE SEQUENCE [LARGE SCALE GENOMIC DNA]</scope>
    <source>
        <strain evidence="6 7">DSM 44720</strain>
    </source>
</reference>
<evidence type="ECO:0000256" key="2">
    <source>
        <dbReference type="ARBA" id="ARBA00022741"/>
    </source>
</evidence>
<comment type="caution">
    <text evidence="6">The sequence shown here is derived from an EMBL/GenBank/DDBJ whole genome shotgun (WGS) entry which is preliminary data.</text>
</comment>
<evidence type="ECO:0000256" key="3">
    <source>
        <dbReference type="ARBA" id="ARBA00022840"/>
    </source>
</evidence>
<evidence type="ECO:0000256" key="1">
    <source>
        <dbReference type="ARBA" id="ARBA00022598"/>
    </source>
</evidence>